<evidence type="ECO:0000256" key="2">
    <source>
        <dbReference type="ARBA" id="ARBA00022723"/>
    </source>
</evidence>
<evidence type="ECO:0000256" key="5">
    <source>
        <dbReference type="SAM" id="Phobius"/>
    </source>
</evidence>
<feature type="transmembrane region" description="Helical" evidence="5">
    <location>
        <begin position="47"/>
        <end position="65"/>
    </location>
</feature>
<sequence length="140" mass="15977">MGRVFVVEVEGRSYRCRYCHTSLALTEDVLSRSFSCNHGKAYLVHKVWLLHLFALLFSLIVNITVGPVEERIMFTGTHTVSDIFCCCCGQILGWKYVTAHDKAQKYKEGKYVLERWRIVEEGIDEVNADARLSLSDAENA</sequence>
<keyword evidence="3" id="KW-0862">Zinc</keyword>
<keyword evidence="5" id="KW-1133">Transmembrane helix</keyword>
<dbReference type="Pfam" id="PF03226">
    <property type="entry name" value="Yippee-Mis18"/>
    <property type="match status" value="1"/>
</dbReference>
<evidence type="ECO:0000256" key="4">
    <source>
        <dbReference type="RuleBase" id="RU110713"/>
    </source>
</evidence>
<dbReference type="PANTHER" id="PTHR13848">
    <property type="entry name" value="PROTEIN YIPPEE-LIKE CG15309-RELATED"/>
    <property type="match status" value="1"/>
</dbReference>
<accession>A0A4V3WLS7</accession>
<reference evidence="7 8" key="1">
    <citation type="journal article" date="2018" name="Proc. Natl. Acad. Sci. U.S.A.">
        <title>Draft genome sequence of Camellia sinensis var. sinensis provides insights into the evolution of the tea genome and tea quality.</title>
        <authorList>
            <person name="Wei C."/>
            <person name="Yang H."/>
            <person name="Wang S."/>
            <person name="Zhao J."/>
            <person name="Liu C."/>
            <person name="Gao L."/>
            <person name="Xia E."/>
            <person name="Lu Y."/>
            <person name="Tai Y."/>
            <person name="She G."/>
            <person name="Sun J."/>
            <person name="Cao H."/>
            <person name="Tong W."/>
            <person name="Gao Q."/>
            <person name="Li Y."/>
            <person name="Deng W."/>
            <person name="Jiang X."/>
            <person name="Wang W."/>
            <person name="Chen Q."/>
            <person name="Zhang S."/>
            <person name="Li H."/>
            <person name="Wu J."/>
            <person name="Wang P."/>
            <person name="Li P."/>
            <person name="Shi C."/>
            <person name="Zheng F."/>
            <person name="Jian J."/>
            <person name="Huang B."/>
            <person name="Shan D."/>
            <person name="Shi M."/>
            <person name="Fang C."/>
            <person name="Yue Y."/>
            <person name="Li F."/>
            <person name="Li D."/>
            <person name="Wei S."/>
            <person name="Han B."/>
            <person name="Jiang C."/>
            <person name="Yin Y."/>
            <person name="Xia T."/>
            <person name="Zhang Z."/>
            <person name="Bennetzen J.L."/>
            <person name="Zhao S."/>
            <person name="Wan X."/>
        </authorList>
    </citation>
    <scope>NUCLEOTIDE SEQUENCE [LARGE SCALE GENOMIC DNA]</scope>
    <source>
        <strain evidence="8">cv. Shuchazao</strain>
        <tissue evidence="7">Leaf</tissue>
    </source>
</reference>
<organism evidence="7 8">
    <name type="scientific">Camellia sinensis var. sinensis</name>
    <name type="common">China tea</name>
    <dbReference type="NCBI Taxonomy" id="542762"/>
    <lineage>
        <taxon>Eukaryota</taxon>
        <taxon>Viridiplantae</taxon>
        <taxon>Streptophyta</taxon>
        <taxon>Embryophyta</taxon>
        <taxon>Tracheophyta</taxon>
        <taxon>Spermatophyta</taxon>
        <taxon>Magnoliopsida</taxon>
        <taxon>eudicotyledons</taxon>
        <taxon>Gunneridae</taxon>
        <taxon>Pentapetalae</taxon>
        <taxon>asterids</taxon>
        <taxon>Ericales</taxon>
        <taxon>Theaceae</taxon>
        <taxon>Camellia</taxon>
    </lineage>
</organism>
<keyword evidence="5" id="KW-0812">Transmembrane</keyword>
<protein>
    <recommendedName>
        <fullName evidence="4">Protein yippee-like</fullName>
    </recommendedName>
</protein>
<evidence type="ECO:0000256" key="1">
    <source>
        <dbReference type="ARBA" id="ARBA00005613"/>
    </source>
</evidence>
<comment type="similarity">
    <text evidence="1 4">Belongs to the yippee family.</text>
</comment>
<dbReference type="Proteomes" id="UP000306102">
    <property type="component" value="Unassembled WGS sequence"/>
</dbReference>
<dbReference type="InterPro" id="IPR004910">
    <property type="entry name" value="Yippee/Mis18/Cereblon"/>
</dbReference>
<dbReference type="STRING" id="542762.A0A4V3WLS7"/>
<evidence type="ECO:0000259" key="6">
    <source>
        <dbReference type="PROSITE" id="PS51792"/>
    </source>
</evidence>
<feature type="domain" description="Yippee" evidence="6">
    <location>
        <begin position="12"/>
        <end position="122"/>
    </location>
</feature>
<dbReference type="InterPro" id="IPR039058">
    <property type="entry name" value="Yippee_fam"/>
</dbReference>
<comment type="caution">
    <text evidence="7">The sequence shown here is derived from an EMBL/GenBank/DDBJ whole genome shotgun (WGS) entry which is preliminary data.</text>
</comment>
<dbReference type="InterPro" id="IPR034751">
    <property type="entry name" value="Yippee"/>
</dbReference>
<dbReference type="PROSITE" id="PS51792">
    <property type="entry name" value="YIPPEE"/>
    <property type="match status" value="1"/>
</dbReference>
<keyword evidence="8" id="KW-1185">Reference proteome</keyword>
<dbReference type="GO" id="GO:0046872">
    <property type="term" value="F:metal ion binding"/>
    <property type="evidence" value="ECO:0007669"/>
    <property type="project" value="UniProtKB-KW"/>
</dbReference>
<dbReference type="AlphaFoldDB" id="A0A4V3WLS7"/>
<gene>
    <name evidence="7" type="ORF">TEA_006358</name>
</gene>
<proteinExistence type="inferred from homology"/>
<keyword evidence="2" id="KW-0479">Metal-binding</keyword>
<evidence type="ECO:0000256" key="3">
    <source>
        <dbReference type="ARBA" id="ARBA00022833"/>
    </source>
</evidence>
<evidence type="ECO:0000313" key="7">
    <source>
        <dbReference type="EMBL" id="THG05927.1"/>
    </source>
</evidence>
<dbReference type="EMBL" id="SDRB02010538">
    <property type="protein sequence ID" value="THG05927.1"/>
    <property type="molecule type" value="Genomic_DNA"/>
</dbReference>
<keyword evidence="5" id="KW-0472">Membrane</keyword>
<name>A0A4V3WLS7_CAMSN</name>
<evidence type="ECO:0000313" key="8">
    <source>
        <dbReference type="Proteomes" id="UP000306102"/>
    </source>
</evidence>